<dbReference type="GO" id="GO:0046496">
    <property type="term" value="P:nicotinamide nucleotide metabolic process"/>
    <property type="evidence" value="ECO:0007669"/>
    <property type="project" value="UniProtKB-UniRule"/>
</dbReference>
<dbReference type="GO" id="GO:0052856">
    <property type="term" value="F:NAD(P)HX epimerase activity"/>
    <property type="evidence" value="ECO:0007669"/>
    <property type="project" value="UniProtKB-UniRule"/>
</dbReference>
<evidence type="ECO:0000256" key="15">
    <source>
        <dbReference type="ARBA" id="ARBA00048238"/>
    </source>
</evidence>
<dbReference type="SUPFAM" id="SSF53613">
    <property type="entry name" value="Ribokinase-like"/>
    <property type="match status" value="1"/>
</dbReference>
<dbReference type="AlphaFoldDB" id="A0A512CHA5"/>
<comment type="catalytic activity">
    <reaction evidence="15 17 19">
        <text>(6S)-NADHX + ADP = AMP + phosphate + NADH + H(+)</text>
        <dbReference type="Rhea" id="RHEA:32223"/>
        <dbReference type="ChEBI" id="CHEBI:15378"/>
        <dbReference type="ChEBI" id="CHEBI:43474"/>
        <dbReference type="ChEBI" id="CHEBI:57945"/>
        <dbReference type="ChEBI" id="CHEBI:64074"/>
        <dbReference type="ChEBI" id="CHEBI:456215"/>
        <dbReference type="ChEBI" id="CHEBI:456216"/>
        <dbReference type="EC" id="4.2.1.136"/>
    </reaction>
</comment>
<comment type="cofactor">
    <cofactor evidence="17">
        <name>Mg(2+)</name>
        <dbReference type="ChEBI" id="CHEBI:18420"/>
    </cofactor>
</comment>
<dbReference type="PANTHER" id="PTHR12592">
    <property type="entry name" value="ATP-DEPENDENT (S)-NAD(P)H-HYDRATE DEHYDRATASE FAMILY MEMBER"/>
    <property type="match status" value="1"/>
</dbReference>
<comment type="catalytic activity">
    <reaction evidence="16 17 19">
        <text>(6S)-NADPHX + ADP = AMP + phosphate + NADPH + H(+)</text>
        <dbReference type="Rhea" id="RHEA:32235"/>
        <dbReference type="ChEBI" id="CHEBI:15378"/>
        <dbReference type="ChEBI" id="CHEBI:43474"/>
        <dbReference type="ChEBI" id="CHEBI:57783"/>
        <dbReference type="ChEBI" id="CHEBI:64076"/>
        <dbReference type="ChEBI" id="CHEBI:456215"/>
        <dbReference type="ChEBI" id="CHEBI:456216"/>
        <dbReference type="EC" id="4.2.1.136"/>
    </reaction>
</comment>
<dbReference type="Pfam" id="PF03853">
    <property type="entry name" value="YjeF_N"/>
    <property type="match status" value="1"/>
</dbReference>
<sequence length="494" mass="53772">MQKIISGSQVKELDKLYVQVSGITPYQLMERAANEFCHWFTANFKKDKTINVYCGTGNNGGDGLAIARLLADQGYFVNVATIGNREKGSTDFIKNLKVLPSSIPISNWRDLKPSEIIIDAIFGVGINRPLEGEYLELIRRLNEENGVKISVDLPSGLPSDTPADGEVFHAAHTVSFQFPKLSLLFPEHAKYVGQLLVKDIGMEQKHFDAFPSEQYFFSGESLAAYHKKFHVFSHKGDFGRIILAGGSYGKMGSICLSTKASLRTGSGLVFCKIPGCGVNIVQTTIPEAMVLAPSLEMDIDTNIELTGIDAIGVGPGLGKGENAQKLVHYILENYAGPTVLDADAINILGEHSDWLPLLHANVVLTPHLKEFERLIGERSDNHLQRIKLAKAFCMEHKCCLVLKGAFSLISFPDGSQVFNNSGTVYMATGGSGDVLTGMLTSFLGQGYTMKNAAICAVFHHGDAGELAGDKLRRGTLASDIVENIPQSFLAWDIE</sequence>
<dbReference type="EMBL" id="BJYV01000025">
    <property type="protein sequence ID" value="GEO23575.1"/>
    <property type="molecule type" value="Genomic_DNA"/>
</dbReference>
<feature type="binding site" evidence="17">
    <location>
        <position position="367"/>
    </location>
    <ligand>
        <name>(6S)-NADPHX</name>
        <dbReference type="ChEBI" id="CHEBI:64076"/>
    </ligand>
</feature>
<dbReference type="GO" id="GO:0005524">
    <property type="term" value="F:ATP binding"/>
    <property type="evidence" value="ECO:0007669"/>
    <property type="project" value="UniProtKB-UniRule"/>
</dbReference>
<feature type="binding site" evidence="17">
    <location>
        <position position="316"/>
    </location>
    <ligand>
        <name>(6S)-NADPHX</name>
        <dbReference type="ChEBI" id="CHEBI:64076"/>
    </ligand>
</feature>
<evidence type="ECO:0000256" key="18">
    <source>
        <dbReference type="HAMAP-Rule" id="MF_01966"/>
    </source>
</evidence>
<keyword evidence="10 17" id="KW-0520">NAD</keyword>
<feature type="binding site" evidence="18">
    <location>
        <position position="152"/>
    </location>
    <ligand>
        <name>(6S)-NADPHX</name>
        <dbReference type="ChEBI" id="CHEBI:64076"/>
    </ligand>
</feature>
<keyword evidence="7 17" id="KW-0067">ATP-binding</keyword>
<protein>
    <recommendedName>
        <fullName evidence="19">Bifunctional NAD(P)H-hydrate repair enzyme</fullName>
    </recommendedName>
    <alternativeName>
        <fullName evidence="19">Nicotinamide nucleotide repair protein</fullName>
    </alternativeName>
    <domain>
        <recommendedName>
            <fullName evidence="19">ADP-dependent (S)-NAD(P)H-hydrate dehydratase</fullName>
            <ecNumber evidence="19">4.2.1.136</ecNumber>
        </recommendedName>
        <alternativeName>
            <fullName evidence="19">ADP-dependent NAD(P)HX dehydratase</fullName>
        </alternativeName>
    </domain>
    <domain>
        <recommendedName>
            <fullName evidence="19">NAD(P)H-hydrate epimerase</fullName>
            <ecNumber evidence="19">5.1.99.6</ecNumber>
        </recommendedName>
    </domain>
</protein>
<feature type="domain" description="YjeF N-terminal" evidence="21">
    <location>
        <begin position="10"/>
        <end position="208"/>
    </location>
</feature>
<dbReference type="GO" id="GO:0046872">
    <property type="term" value="F:metal ion binding"/>
    <property type="evidence" value="ECO:0007669"/>
    <property type="project" value="UniProtKB-UniRule"/>
</dbReference>
<comment type="function">
    <text evidence="18">Catalyzes the epimerization of the S- and R-forms of NAD(P)HX, a damaged form of NAD(P)H that is a result of enzymatic or heat-dependent hydration. This is a prerequisite for the S-specific NAD(P)H-hydrate dehydratase to allow the repair of both epimers of NAD(P)HX.</text>
</comment>
<dbReference type="Proteomes" id="UP000321301">
    <property type="component" value="Unassembled WGS sequence"/>
</dbReference>
<feature type="binding site" evidence="18">
    <location>
        <begin position="123"/>
        <end position="129"/>
    </location>
    <ligand>
        <name>(6S)-NADPHX</name>
        <dbReference type="ChEBI" id="CHEBI:64076"/>
    </ligand>
</feature>
<proteinExistence type="inferred from homology"/>
<dbReference type="CDD" id="cd01171">
    <property type="entry name" value="YXKO-related"/>
    <property type="match status" value="1"/>
</dbReference>
<dbReference type="Gene3D" id="3.40.1190.20">
    <property type="match status" value="1"/>
</dbReference>
<keyword evidence="9 18" id="KW-0630">Potassium</keyword>
<feature type="binding site" evidence="18">
    <location>
        <position position="59"/>
    </location>
    <ligand>
        <name>K(+)</name>
        <dbReference type="ChEBI" id="CHEBI:29103"/>
    </ligand>
</feature>
<evidence type="ECO:0000256" key="19">
    <source>
        <dbReference type="PIRNR" id="PIRNR017184"/>
    </source>
</evidence>
<dbReference type="PANTHER" id="PTHR12592:SF0">
    <property type="entry name" value="ATP-DEPENDENT (S)-NAD(P)H-HYDRATE DEHYDRATASE"/>
    <property type="match status" value="1"/>
</dbReference>
<dbReference type="SUPFAM" id="SSF64153">
    <property type="entry name" value="YjeF N-terminal domain-like"/>
    <property type="match status" value="1"/>
</dbReference>
<dbReference type="InterPro" id="IPR000631">
    <property type="entry name" value="CARKD"/>
</dbReference>
<evidence type="ECO:0000256" key="1">
    <source>
        <dbReference type="ARBA" id="ARBA00000013"/>
    </source>
</evidence>
<comment type="similarity">
    <text evidence="17">Belongs to the NnrD/CARKD family.</text>
</comment>
<evidence type="ECO:0000256" key="12">
    <source>
        <dbReference type="ARBA" id="ARBA00023239"/>
    </source>
</evidence>
<feature type="binding site" evidence="18">
    <location>
        <position position="155"/>
    </location>
    <ligand>
        <name>K(+)</name>
        <dbReference type="ChEBI" id="CHEBI:29103"/>
    </ligand>
</feature>
<feature type="domain" description="YjeF C-terminal" evidence="20">
    <location>
        <begin position="218"/>
        <end position="491"/>
    </location>
</feature>
<evidence type="ECO:0000313" key="23">
    <source>
        <dbReference type="Proteomes" id="UP000321301"/>
    </source>
</evidence>
<feature type="binding site" evidence="18">
    <location>
        <position position="119"/>
    </location>
    <ligand>
        <name>K(+)</name>
        <dbReference type="ChEBI" id="CHEBI:29103"/>
    </ligand>
</feature>
<accession>A0A512CHA5</accession>
<dbReference type="Pfam" id="PF01256">
    <property type="entry name" value="Carb_kinase"/>
    <property type="match status" value="1"/>
</dbReference>
<dbReference type="InterPro" id="IPR036652">
    <property type="entry name" value="YjeF_N_dom_sf"/>
</dbReference>
<evidence type="ECO:0000256" key="8">
    <source>
        <dbReference type="ARBA" id="ARBA00022857"/>
    </source>
</evidence>
<keyword evidence="23" id="KW-1185">Reference proteome</keyword>
<comment type="caution">
    <text evidence="22">The sequence shown here is derived from an EMBL/GenBank/DDBJ whole genome shotgun (WGS) entry which is preliminary data.</text>
</comment>
<gene>
    <name evidence="17" type="primary">nnrD</name>
    <name evidence="18" type="synonym">nnrE</name>
    <name evidence="22" type="ORF">CQA01_41090</name>
</gene>
<evidence type="ECO:0000256" key="6">
    <source>
        <dbReference type="ARBA" id="ARBA00022741"/>
    </source>
</evidence>
<dbReference type="Gene3D" id="3.40.50.10260">
    <property type="entry name" value="YjeF N-terminal domain"/>
    <property type="match status" value="1"/>
</dbReference>
<keyword evidence="12 17" id="KW-0456">Lyase</keyword>
<dbReference type="PROSITE" id="PS01050">
    <property type="entry name" value="YJEF_C_2"/>
    <property type="match status" value="1"/>
</dbReference>
<dbReference type="NCBIfam" id="TIGR00197">
    <property type="entry name" value="yjeF_nterm"/>
    <property type="match status" value="1"/>
</dbReference>
<dbReference type="GO" id="GO:0110051">
    <property type="term" value="P:metabolite repair"/>
    <property type="evidence" value="ECO:0007669"/>
    <property type="project" value="TreeGrafter"/>
</dbReference>
<evidence type="ECO:0000256" key="9">
    <source>
        <dbReference type="ARBA" id="ARBA00022958"/>
    </source>
</evidence>
<evidence type="ECO:0000313" key="22">
    <source>
        <dbReference type="EMBL" id="GEO23575.1"/>
    </source>
</evidence>
<comment type="caution">
    <text evidence="17">Lacks conserved residue(s) required for the propagation of feature annotation.</text>
</comment>
<comment type="similarity">
    <text evidence="18">Belongs to the NnrE/AIBP family.</text>
</comment>
<keyword evidence="6 17" id="KW-0547">Nucleotide-binding</keyword>
<evidence type="ECO:0000259" key="20">
    <source>
        <dbReference type="PROSITE" id="PS51383"/>
    </source>
</evidence>
<comment type="similarity">
    <text evidence="4 19">In the C-terminal section; belongs to the NnrD/CARKD family.</text>
</comment>
<dbReference type="NCBIfam" id="TIGR00196">
    <property type="entry name" value="yjeF_cterm"/>
    <property type="match status" value="1"/>
</dbReference>
<name>A0A512CHA5_9BACT</name>
<feature type="binding site" evidence="17">
    <location>
        <position position="432"/>
    </location>
    <ligand>
        <name>AMP</name>
        <dbReference type="ChEBI" id="CHEBI:456215"/>
    </ligand>
</feature>
<comment type="function">
    <text evidence="14 19">Bifunctional enzyme that catalyzes the epimerization of the S- and R-forms of NAD(P)HX and the dehydration of the S-form of NAD(P)HX at the expense of ADP, which is converted to AMP. This allows the repair of both epimers of NAD(P)HX, a damaged form of NAD(P)H that is a result of enzymatic or heat-dependent hydration.</text>
</comment>
<evidence type="ECO:0000256" key="4">
    <source>
        <dbReference type="ARBA" id="ARBA00009524"/>
    </source>
</evidence>
<feature type="binding site" evidence="17">
    <location>
        <position position="433"/>
    </location>
    <ligand>
        <name>(6S)-NADPHX</name>
        <dbReference type="ChEBI" id="CHEBI:64076"/>
    </ligand>
</feature>
<evidence type="ECO:0000256" key="11">
    <source>
        <dbReference type="ARBA" id="ARBA00023235"/>
    </source>
</evidence>
<organism evidence="22 23">
    <name type="scientific">Cyclobacterium qasimii</name>
    <dbReference type="NCBI Taxonomy" id="1350429"/>
    <lineage>
        <taxon>Bacteria</taxon>
        <taxon>Pseudomonadati</taxon>
        <taxon>Bacteroidota</taxon>
        <taxon>Cytophagia</taxon>
        <taxon>Cytophagales</taxon>
        <taxon>Cyclobacteriaceae</taxon>
        <taxon>Cyclobacterium</taxon>
    </lineage>
</organism>
<comment type="catalytic activity">
    <reaction evidence="2 18 19">
        <text>(6R)-NADPHX = (6S)-NADPHX</text>
        <dbReference type="Rhea" id="RHEA:32227"/>
        <dbReference type="ChEBI" id="CHEBI:64076"/>
        <dbReference type="ChEBI" id="CHEBI:64077"/>
        <dbReference type="EC" id="5.1.99.6"/>
    </reaction>
</comment>
<dbReference type="HAMAP" id="MF_01966">
    <property type="entry name" value="NADHX_epimerase"/>
    <property type="match status" value="1"/>
</dbReference>
<dbReference type="EC" id="5.1.99.6" evidence="19"/>
<dbReference type="InterPro" id="IPR017953">
    <property type="entry name" value="Carbohydrate_kinase_pred_CS"/>
</dbReference>
<evidence type="ECO:0000256" key="10">
    <source>
        <dbReference type="ARBA" id="ARBA00023027"/>
    </source>
</evidence>
<feature type="binding site" evidence="18">
    <location>
        <begin position="58"/>
        <end position="62"/>
    </location>
    <ligand>
        <name>(6S)-NADPHX</name>
        <dbReference type="ChEBI" id="CHEBI:64076"/>
    </ligand>
</feature>
<keyword evidence="11 18" id="KW-0413">Isomerase</keyword>
<dbReference type="EC" id="4.2.1.136" evidence="19"/>
<keyword evidence="5 18" id="KW-0479">Metal-binding</keyword>
<comment type="function">
    <text evidence="17">Catalyzes the dehydration of the S-form of NAD(P)HX at the expense of ADP, which is converted to AMP. Together with NAD(P)HX epimerase, which catalyzes the epimerization of the S- and R-forms, the enzyme allows the repair of both epimers of NAD(P)HX, a damaged form of NAD(P)H that is a result of enzymatic or heat-dependent hydration.</text>
</comment>
<comment type="cofactor">
    <cofactor evidence="18 19">
        <name>K(+)</name>
        <dbReference type="ChEBI" id="CHEBI:29103"/>
    </cofactor>
    <text evidence="18 19">Binds 1 potassium ion per subunit.</text>
</comment>
<evidence type="ECO:0000256" key="16">
    <source>
        <dbReference type="ARBA" id="ARBA00049209"/>
    </source>
</evidence>
<keyword evidence="13" id="KW-0511">Multifunctional enzyme</keyword>
<dbReference type="RefSeq" id="WP_020892853.1">
    <property type="nucleotide sequence ID" value="NZ_BJYV01000025.1"/>
</dbReference>
<dbReference type="InterPro" id="IPR004443">
    <property type="entry name" value="YjeF_N_dom"/>
</dbReference>
<evidence type="ECO:0000259" key="21">
    <source>
        <dbReference type="PROSITE" id="PS51385"/>
    </source>
</evidence>
<comment type="subunit">
    <text evidence="17">Homotetramer.</text>
</comment>
<dbReference type="GO" id="GO:0052855">
    <property type="term" value="F:ADP-dependent NAD(P)H-hydrate dehydratase activity"/>
    <property type="evidence" value="ECO:0007669"/>
    <property type="project" value="UniProtKB-UniRule"/>
</dbReference>
<feature type="binding site" evidence="17">
    <location>
        <begin position="403"/>
        <end position="407"/>
    </location>
    <ligand>
        <name>AMP</name>
        <dbReference type="ChEBI" id="CHEBI:456215"/>
    </ligand>
</feature>
<evidence type="ECO:0000256" key="2">
    <source>
        <dbReference type="ARBA" id="ARBA00000909"/>
    </source>
</evidence>
<dbReference type="PIRSF" id="PIRSF017184">
    <property type="entry name" value="Nnr"/>
    <property type="match status" value="1"/>
</dbReference>
<evidence type="ECO:0000256" key="17">
    <source>
        <dbReference type="HAMAP-Rule" id="MF_01965"/>
    </source>
</evidence>
<evidence type="ECO:0000256" key="13">
    <source>
        <dbReference type="ARBA" id="ARBA00023268"/>
    </source>
</evidence>
<evidence type="ECO:0000256" key="3">
    <source>
        <dbReference type="ARBA" id="ARBA00006001"/>
    </source>
</evidence>
<evidence type="ECO:0000256" key="5">
    <source>
        <dbReference type="ARBA" id="ARBA00022723"/>
    </source>
</evidence>
<evidence type="ECO:0000256" key="7">
    <source>
        <dbReference type="ARBA" id="ARBA00022840"/>
    </source>
</evidence>
<dbReference type="InterPro" id="IPR029056">
    <property type="entry name" value="Ribokinase-like"/>
</dbReference>
<dbReference type="InterPro" id="IPR030677">
    <property type="entry name" value="Nnr"/>
</dbReference>
<dbReference type="PROSITE" id="PS51385">
    <property type="entry name" value="YJEF_N"/>
    <property type="match status" value="1"/>
</dbReference>
<dbReference type="PROSITE" id="PS51383">
    <property type="entry name" value="YJEF_C_3"/>
    <property type="match status" value="1"/>
</dbReference>
<comment type="similarity">
    <text evidence="3 19">In the N-terminal section; belongs to the NnrE/AIBP family.</text>
</comment>
<evidence type="ECO:0000256" key="14">
    <source>
        <dbReference type="ARBA" id="ARBA00025153"/>
    </source>
</evidence>
<reference evidence="22 23" key="1">
    <citation type="submission" date="2019-07" db="EMBL/GenBank/DDBJ databases">
        <title>Whole genome shotgun sequence of Cyclobacterium qasimii NBRC 106168.</title>
        <authorList>
            <person name="Hosoyama A."/>
            <person name="Uohara A."/>
            <person name="Ohji S."/>
            <person name="Ichikawa N."/>
        </authorList>
    </citation>
    <scope>NUCLEOTIDE SEQUENCE [LARGE SCALE GENOMIC DNA]</scope>
    <source>
        <strain evidence="22 23">NBRC 106168</strain>
    </source>
</reference>
<keyword evidence="8 17" id="KW-0521">NADP</keyword>
<dbReference type="HAMAP" id="MF_01965">
    <property type="entry name" value="NADHX_dehydratase"/>
    <property type="match status" value="1"/>
</dbReference>
<feature type="binding site" evidence="18">
    <location>
        <position position="134"/>
    </location>
    <ligand>
        <name>(6S)-NADPHX</name>
        <dbReference type="ChEBI" id="CHEBI:64076"/>
    </ligand>
</feature>
<comment type="catalytic activity">
    <reaction evidence="1 18 19">
        <text>(6R)-NADHX = (6S)-NADHX</text>
        <dbReference type="Rhea" id="RHEA:32215"/>
        <dbReference type="ChEBI" id="CHEBI:64074"/>
        <dbReference type="ChEBI" id="CHEBI:64075"/>
        <dbReference type="EC" id="5.1.99.6"/>
    </reaction>
</comment>